<dbReference type="EMBL" id="CP015230">
    <property type="protein sequence ID" value="ANP40084.1"/>
    <property type="molecule type" value="Genomic_DNA"/>
</dbReference>
<evidence type="ECO:0000313" key="4">
    <source>
        <dbReference type="Proteomes" id="UP000013243"/>
    </source>
</evidence>
<evidence type="ECO:0000256" key="1">
    <source>
        <dbReference type="SAM" id="MobiDB-lite"/>
    </source>
</evidence>
<protein>
    <recommendedName>
        <fullName evidence="5">AAA+ family ATPase</fullName>
    </recommendedName>
</protein>
<dbReference type="STRING" id="1265309.K529_004825"/>
<proteinExistence type="predicted"/>
<evidence type="ECO:0008006" key="5">
    <source>
        <dbReference type="Google" id="ProtNLM"/>
    </source>
</evidence>
<evidence type="ECO:0000256" key="2">
    <source>
        <dbReference type="SAM" id="SignalP"/>
    </source>
</evidence>
<sequence>MTQDIRPRMFRRLALGAGVAALLALPLAAEDAPTDEEGPTLMDRGMELFFEGLRREMEPTLEEAARLFAEIGPSMRSFLTEMGPALADIADQVEDWSVYEMPEILPNGDIIIRRKAPQPETTPKATEDGSIEL</sequence>
<feature type="region of interest" description="Disordered" evidence="1">
    <location>
        <begin position="113"/>
        <end position="133"/>
    </location>
</feature>
<dbReference type="KEGG" id="rmb:K529_004825"/>
<name>A0A1B1A0G0_9RHOB</name>
<evidence type="ECO:0000313" key="3">
    <source>
        <dbReference type="EMBL" id="ANP40084.1"/>
    </source>
</evidence>
<dbReference type="Proteomes" id="UP000013243">
    <property type="component" value="Chromosome"/>
</dbReference>
<keyword evidence="2" id="KW-0732">Signal</keyword>
<gene>
    <name evidence="3" type="ORF">K529_004825</name>
</gene>
<feature type="signal peptide" evidence="2">
    <location>
        <begin position="1"/>
        <end position="29"/>
    </location>
</feature>
<dbReference type="AlphaFoldDB" id="A0A1B1A0G0"/>
<feature type="chain" id="PRO_5008518286" description="AAA+ family ATPase" evidence="2">
    <location>
        <begin position="30"/>
        <end position="133"/>
    </location>
</feature>
<organism evidence="3 4">
    <name type="scientific">Tritonibacter mobilis F1926</name>
    <dbReference type="NCBI Taxonomy" id="1265309"/>
    <lineage>
        <taxon>Bacteria</taxon>
        <taxon>Pseudomonadati</taxon>
        <taxon>Pseudomonadota</taxon>
        <taxon>Alphaproteobacteria</taxon>
        <taxon>Rhodobacterales</taxon>
        <taxon>Paracoccaceae</taxon>
        <taxon>Tritonibacter</taxon>
    </lineage>
</organism>
<reference evidence="3 4" key="1">
    <citation type="journal article" date="2016" name="ISME J.">
        <title>Global occurrence and heterogeneity of the Roseobacter-clade species Ruegeria mobilis.</title>
        <authorList>
            <person name="Sonnenschein E."/>
            <person name="Gram L."/>
        </authorList>
    </citation>
    <scope>NUCLEOTIDE SEQUENCE [LARGE SCALE GENOMIC DNA]</scope>
    <source>
        <strain evidence="3 4">F1926</strain>
    </source>
</reference>
<accession>A0A1B1A0G0</accession>